<dbReference type="SMR" id="S9WXR8"/>
<feature type="region of interest" description="Disordered" evidence="3">
    <location>
        <begin position="846"/>
        <end position="868"/>
    </location>
</feature>
<dbReference type="SMART" id="SM00487">
    <property type="entry name" value="DEXDc"/>
    <property type="match status" value="1"/>
</dbReference>
<protein>
    <submittedName>
        <fullName evidence="6">ATP-dependent RNA/DNA helicase</fullName>
    </submittedName>
</protein>
<dbReference type="Proteomes" id="UP000015464">
    <property type="component" value="Unassembled WGS sequence"/>
</dbReference>
<dbReference type="InterPro" id="IPR007502">
    <property type="entry name" value="Helicase-assoc_dom"/>
</dbReference>
<dbReference type="STRING" id="653667.S9WXR8"/>
<dbReference type="EMBL" id="KE546995">
    <property type="protein sequence ID" value="EPY49502.1"/>
    <property type="molecule type" value="Genomic_DNA"/>
</dbReference>
<dbReference type="PANTHER" id="PTHR18934:SF145">
    <property type="entry name" value="ATP-DEPENDENT RNA HELICASE DHX57-RELATED"/>
    <property type="match status" value="1"/>
</dbReference>
<dbReference type="Pfam" id="PF07717">
    <property type="entry name" value="OB_NTP_bind"/>
    <property type="match status" value="1"/>
</dbReference>
<sequence>MAKKKSKAASSARGYATTSVPSRATPVPKKAENNDTKKPSKVDAVKETSFAAPMNDPVNNALHETNSFDDLLTEETSPLMDTELEKLKSTALSTSKSFLHTWQTELRLRKNTNIMSFSDDESKLIFDSFRNSWIDSLKSSANQSNLMAYPSKKRLLWSTYLSLLDMGFNGDQILDAFSSLPIVSIEDYIAWIVTEPASLENPSSFNYEVQPTKYTVFCRQLDEPLPAVPVSTSGNKRLAPLMTKKEEPIEPSPIVPKPEPREQDEKDSKDGDAYSMTSLLQQIPEEEDMPGNDPYELTTQYVKVKMKLLRLQLMGQKDSDATDILRSELEGITSQYLFSSKEAESVLKRKRGEFMSKLKALQAKIANERAVKALQNQKSAEEEQATEENNTDSNDESDPDQVHNESAHEDQQSRIDEDTDLVGGLFNEPEESSVVVDNNQSNYTYLPLSMDRSGTRPSTTLQYELHKLGNNLHADYKTYPIGHLGWQSICFVKCPTGQKTFMDAETVLPSPVLASDYIATLVLFKLVSPYTKLSVTMFPKSFKDLFEKLSDEQLSAVKQEDMKISENLEVILKSKGHQNTGVQNKIGSKPIDTTQTKSTIHRPPEKIIEEWNRQLHSSNAEKFRDFRNQLPASQYKNEILEAVKNNQLLIVSGDTGCGKSTQIPAFLLEDALSQGEHARIYVTEPRRISAVSLAQRVSQELGAHSPSNRSHEMVGYSVRLDSKSTSFTPLVYVTTGVFLRLLEVGDEIESVTHLIIDEVHERSIDSDLLLIHVLHLLKEYPKLKVIVMSATLNAEKFQAYFNGSSLISIPGKTFPVQRYFLEDIMQQFHGDISLGENSAETIDENDEYDVEEGEGEDKDSPDSEAVVQNPIPKSYNEKVINYDLILFLLKYVFTEGNPKYSKCVLVFFPGISEILRMRSLIDDVPMFQKHKDFRIYILHSSLSSAQQQSVFEIPPRGCRKIVLSTNIAETGVTIPDVTCVIDTGVHREMRYNSKRHLSRLTDTFVSRANAKQRSGRAGRVQEGICYHLFSKYKHDTQFLSYQTPEMLRLNLQEVVLRVKVCQMGEVQDVLGNALDAPSSTNVGRALEKLQQLGAIGEFERLTKLGKYLAQLPLDASLGKLLVLGCFYKSVDAIVSIVAMITIGSPFRKPVGLEFAANKARLSFAKENTRSDLLLMYYAYYAWREVCLNKLGPSENEFCREKYLNVESLSMAESLKIQLLNELKDMNLISAPFIDTCKTAKRSICRRFAVVPKSFDLFSDNAEMVSAIIGASLYPNILKYDFEKKYWTSLHTNKRIRILDVSVNNKSEMHQMPSKIVAYTNMMSSTRASEYVAETTMVTIRMLLSLCGLRIDLRESIGQAKLDRFTVYLDSVYTASALHMLRSFIESSFTAFLSHPEVYLSDEDLAVIVSLVSRLNFNRVQKQKITA</sequence>
<feature type="domain" description="Helicase C-terminal" evidence="5">
    <location>
        <begin position="884"/>
        <end position="1062"/>
    </location>
</feature>
<dbReference type="FunFam" id="3.40.50.300:FF:001760">
    <property type="entry name" value="ATP-dependent RNA helicase"/>
    <property type="match status" value="1"/>
</dbReference>
<dbReference type="Gene3D" id="3.40.50.300">
    <property type="entry name" value="P-loop containing nucleotide triphosphate hydrolases"/>
    <property type="match status" value="2"/>
</dbReference>
<dbReference type="InterPro" id="IPR014001">
    <property type="entry name" value="Helicase_ATP-bd"/>
</dbReference>
<dbReference type="CDD" id="cd18791">
    <property type="entry name" value="SF2_C_RHA"/>
    <property type="match status" value="1"/>
</dbReference>
<keyword evidence="6" id="KW-0378">Hydrolase</keyword>
<dbReference type="OMA" id="REMRYNS"/>
<evidence type="ECO:0000313" key="6">
    <source>
        <dbReference type="EMBL" id="EPY49502.1"/>
    </source>
</evidence>
<keyword evidence="2" id="KW-0067">ATP-binding</keyword>
<dbReference type="GeneID" id="25035716"/>
<feature type="region of interest" description="Disordered" evidence="3">
    <location>
        <begin position="1"/>
        <end position="43"/>
    </location>
</feature>
<dbReference type="Pfam" id="PF00271">
    <property type="entry name" value="Helicase_C"/>
    <property type="match status" value="1"/>
</dbReference>
<keyword evidence="1" id="KW-0547">Nucleotide-binding</keyword>
<dbReference type="SUPFAM" id="SSF52540">
    <property type="entry name" value="P-loop containing nucleoside triphosphate hydrolases"/>
    <property type="match status" value="1"/>
</dbReference>
<evidence type="ECO:0000313" key="7">
    <source>
        <dbReference type="Proteomes" id="UP000015464"/>
    </source>
</evidence>
<dbReference type="InterPro" id="IPR011545">
    <property type="entry name" value="DEAD/DEAH_box_helicase_dom"/>
</dbReference>
<dbReference type="Pfam" id="PF00270">
    <property type="entry name" value="DEAD"/>
    <property type="match status" value="1"/>
</dbReference>
<dbReference type="InterPro" id="IPR048333">
    <property type="entry name" value="HA2_WH"/>
</dbReference>
<gene>
    <name evidence="6" type="ORF">SPOG_01387</name>
</gene>
<dbReference type="HOGENOM" id="CLU_001832_1_3_1"/>
<evidence type="ECO:0000259" key="4">
    <source>
        <dbReference type="PROSITE" id="PS51192"/>
    </source>
</evidence>
<dbReference type="OrthoDB" id="5600252at2759"/>
<feature type="compositionally biased region" description="Basic and acidic residues" evidence="3">
    <location>
        <begin position="29"/>
        <end position="43"/>
    </location>
</feature>
<dbReference type="Pfam" id="PF21010">
    <property type="entry name" value="HA2_C"/>
    <property type="match status" value="1"/>
</dbReference>
<dbReference type="GO" id="GO:0004386">
    <property type="term" value="F:helicase activity"/>
    <property type="evidence" value="ECO:0007669"/>
    <property type="project" value="UniProtKB-KW"/>
</dbReference>
<feature type="domain" description="Helicase ATP-binding" evidence="4">
    <location>
        <begin position="640"/>
        <end position="810"/>
    </location>
</feature>
<evidence type="ECO:0000259" key="5">
    <source>
        <dbReference type="PROSITE" id="PS51194"/>
    </source>
</evidence>
<dbReference type="eggNOG" id="KOG0920">
    <property type="taxonomic scope" value="Eukaryota"/>
</dbReference>
<dbReference type="SMART" id="SM00847">
    <property type="entry name" value="HA2"/>
    <property type="match status" value="1"/>
</dbReference>
<keyword evidence="6" id="KW-0347">Helicase</keyword>
<dbReference type="CDD" id="cd17917">
    <property type="entry name" value="DEXHc_RHA-like"/>
    <property type="match status" value="1"/>
</dbReference>
<dbReference type="InterPro" id="IPR027417">
    <property type="entry name" value="P-loop_NTPase"/>
</dbReference>
<evidence type="ECO:0000256" key="3">
    <source>
        <dbReference type="SAM" id="MobiDB-lite"/>
    </source>
</evidence>
<dbReference type="InterPro" id="IPR011709">
    <property type="entry name" value="DEAD-box_helicase_OB_fold"/>
</dbReference>
<evidence type="ECO:0000256" key="1">
    <source>
        <dbReference type="ARBA" id="ARBA00022741"/>
    </source>
</evidence>
<dbReference type="RefSeq" id="XP_013025529.1">
    <property type="nucleotide sequence ID" value="XM_013170075.1"/>
</dbReference>
<feature type="compositionally biased region" description="Acidic residues" evidence="3">
    <location>
        <begin position="382"/>
        <end position="399"/>
    </location>
</feature>
<dbReference type="Pfam" id="PF04408">
    <property type="entry name" value="WHD_HA2"/>
    <property type="match status" value="1"/>
</dbReference>
<feature type="compositionally biased region" description="Basic and acidic residues" evidence="3">
    <location>
        <begin position="258"/>
        <end position="272"/>
    </location>
</feature>
<feature type="compositionally biased region" description="Acidic residues" evidence="3">
    <location>
        <begin position="846"/>
        <end position="859"/>
    </location>
</feature>
<dbReference type="Gene3D" id="1.20.120.1080">
    <property type="match status" value="1"/>
</dbReference>
<dbReference type="SMART" id="SM00490">
    <property type="entry name" value="HELICc"/>
    <property type="match status" value="1"/>
</dbReference>
<feature type="region of interest" description="Disordered" evidence="3">
    <location>
        <begin position="372"/>
        <end position="416"/>
    </location>
</feature>
<feature type="compositionally biased region" description="Basic and acidic residues" evidence="3">
    <location>
        <begin position="400"/>
        <end position="416"/>
    </location>
</feature>
<evidence type="ECO:0000256" key="2">
    <source>
        <dbReference type="ARBA" id="ARBA00022840"/>
    </source>
</evidence>
<organism evidence="6 7">
    <name type="scientific">Schizosaccharomyces cryophilus (strain OY26 / ATCC MYA-4695 / CBS 11777 / NBRC 106824 / NRRL Y48691)</name>
    <name type="common">Fission yeast</name>
    <dbReference type="NCBI Taxonomy" id="653667"/>
    <lineage>
        <taxon>Eukaryota</taxon>
        <taxon>Fungi</taxon>
        <taxon>Dikarya</taxon>
        <taxon>Ascomycota</taxon>
        <taxon>Taphrinomycotina</taxon>
        <taxon>Schizosaccharomycetes</taxon>
        <taxon>Schizosaccharomycetales</taxon>
        <taxon>Schizosaccharomycetaceae</taxon>
        <taxon>Schizosaccharomyces</taxon>
    </lineage>
</organism>
<dbReference type="PROSITE" id="PS51192">
    <property type="entry name" value="HELICASE_ATP_BIND_1"/>
    <property type="match status" value="1"/>
</dbReference>
<reference evidence="6 7" key="1">
    <citation type="journal article" date="2011" name="Science">
        <title>Comparative functional genomics of the fission yeasts.</title>
        <authorList>
            <person name="Rhind N."/>
            <person name="Chen Z."/>
            <person name="Yassour M."/>
            <person name="Thompson D.A."/>
            <person name="Haas B.J."/>
            <person name="Habib N."/>
            <person name="Wapinski I."/>
            <person name="Roy S."/>
            <person name="Lin M.F."/>
            <person name="Heiman D.I."/>
            <person name="Young S.K."/>
            <person name="Furuya K."/>
            <person name="Guo Y."/>
            <person name="Pidoux A."/>
            <person name="Chen H.M."/>
            <person name="Robbertse B."/>
            <person name="Goldberg J.M."/>
            <person name="Aoki K."/>
            <person name="Bayne E.H."/>
            <person name="Berlin A.M."/>
            <person name="Desjardins C.A."/>
            <person name="Dobbs E."/>
            <person name="Dukaj L."/>
            <person name="Fan L."/>
            <person name="FitzGerald M.G."/>
            <person name="French C."/>
            <person name="Gujja S."/>
            <person name="Hansen K."/>
            <person name="Keifenheim D."/>
            <person name="Levin J.Z."/>
            <person name="Mosher R.A."/>
            <person name="Mueller C.A."/>
            <person name="Pfiffner J."/>
            <person name="Priest M."/>
            <person name="Russ C."/>
            <person name="Smialowska A."/>
            <person name="Swoboda P."/>
            <person name="Sykes S.M."/>
            <person name="Vaughn M."/>
            <person name="Vengrova S."/>
            <person name="Yoder R."/>
            <person name="Zeng Q."/>
            <person name="Allshire R."/>
            <person name="Baulcombe D."/>
            <person name="Birren B.W."/>
            <person name="Brown W."/>
            <person name="Ekwall K."/>
            <person name="Kellis M."/>
            <person name="Leatherwood J."/>
            <person name="Levin H."/>
            <person name="Margalit H."/>
            <person name="Martienssen R."/>
            <person name="Nieduszynski C.A."/>
            <person name="Spatafora J.W."/>
            <person name="Friedman N."/>
            <person name="Dalgaard J.Z."/>
            <person name="Baumann P."/>
            <person name="Niki H."/>
            <person name="Regev A."/>
            <person name="Nusbaum C."/>
        </authorList>
    </citation>
    <scope>NUCLEOTIDE SEQUENCE [LARGE SCALE GENOMIC DNA]</scope>
    <source>
        <strain evidence="7">OY26 / ATCC MYA-4695 / CBS 11777 / NBRC 106824 / NRRL Y48691</strain>
    </source>
</reference>
<dbReference type="GO" id="GO:0005524">
    <property type="term" value="F:ATP binding"/>
    <property type="evidence" value="ECO:0007669"/>
    <property type="project" value="UniProtKB-KW"/>
</dbReference>
<accession>S9WXR8</accession>
<dbReference type="PROSITE" id="PS51194">
    <property type="entry name" value="HELICASE_CTER"/>
    <property type="match status" value="1"/>
</dbReference>
<dbReference type="InterPro" id="IPR001650">
    <property type="entry name" value="Helicase_C-like"/>
</dbReference>
<dbReference type="PANTHER" id="PTHR18934">
    <property type="entry name" value="ATP-DEPENDENT RNA HELICASE"/>
    <property type="match status" value="1"/>
</dbReference>
<dbReference type="GO" id="GO:0003723">
    <property type="term" value="F:RNA binding"/>
    <property type="evidence" value="ECO:0007669"/>
    <property type="project" value="TreeGrafter"/>
</dbReference>
<feature type="region of interest" description="Disordered" evidence="3">
    <location>
        <begin position="228"/>
        <end position="273"/>
    </location>
</feature>
<keyword evidence="7" id="KW-1185">Reference proteome</keyword>
<proteinExistence type="predicted"/>
<name>S9WXR8_SCHCR</name>